<sequence length="148" mass="16425">MSLKRRILSDMTAAMKSQDALRTSTLRMVKAALTNREIEKGGELSDDEIIKMLRSLIKQRQEAAEQYERGGRQELADKERAEIEIIESYLPQAATPEEIERAVAEAIAETGATSIRDMGKVMKAAQARLAGRSFDGRTVSELVKAKLS</sequence>
<evidence type="ECO:0008006" key="3">
    <source>
        <dbReference type="Google" id="ProtNLM"/>
    </source>
</evidence>
<dbReference type="Gene3D" id="1.10.1510.10">
    <property type="entry name" value="Uncharacterised protein YqeY/AIM41 PF09424, N-terminal domain"/>
    <property type="match status" value="1"/>
</dbReference>
<dbReference type="InterPro" id="IPR003789">
    <property type="entry name" value="Asn/Gln_tRNA_amidoTrase-B-like"/>
</dbReference>
<dbReference type="EMBL" id="CBXV010000006">
    <property type="protein sequence ID" value="CDM65781.1"/>
    <property type="molecule type" value="Genomic_DNA"/>
</dbReference>
<dbReference type="GO" id="GO:0016884">
    <property type="term" value="F:carbon-nitrogen ligase activity, with glutamine as amido-N-donor"/>
    <property type="evidence" value="ECO:0007669"/>
    <property type="project" value="InterPro"/>
</dbReference>
<protein>
    <recommendedName>
        <fullName evidence="3">GatB/YqeY domain-containing protein</fullName>
    </recommendedName>
</protein>
<dbReference type="InterPro" id="IPR042184">
    <property type="entry name" value="YqeY/Aim41_N"/>
</dbReference>
<dbReference type="OrthoDB" id="9794041at2"/>
<dbReference type="Proteomes" id="UP000031518">
    <property type="component" value="Unassembled WGS sequence"/>
</dbReference>
<dbReference type="PANTHER" id="PTHR28055:SF1">
    <property type="entry name" value="ALTERED INHERITANCE OF MITOCHONDRIA PROTEIN 41, MITOCHONDRIAL"/>
    <property type="match status" value="1"/>
</dbReference>
<evidence type="ECO:0000313" key="2">
    <source>
        <dbReference type="Proteomes" id="UP000031518"/>
    </source>
</evidence>
<dbReference type="RefSeq" id="WP_041976331.1">
    <property type="nucleotide sequence ID" value="NZ_CBXV010000006.1"/>
</dbReference>
<gene>
    <name evidence="1" type="ORF">PYK22_01788</name>
</gene>
<organism evidence="1 2">
    <name type="scientific">Pyrinomonas methylaliphatogenes</name>
    <dbReference type="NCBI Taxonomy" id="454194"/>
    <lineage>
        <taxon>Bacteria</taxon>
        <taxon>Pseudomonadati</taxon>
        <taxon>Acidobacteriota</taxon>
        <taxon>Blastocatellia</taxon>
        <taxon>Blastocatellales</taxon>
        <taxon>Pyrinomonadaceae</taxon>
        <taxon>Pyrinomonas</taxon>
    </lineage>
</organism>
<dbReference type="AlphaFoldDB" id="A0A0B6WXH2"/>
<proteinExistence type="predicted"/>
<dbReference type="Gene3D" id="1.10.10.410">
    <property type="match status" value="1"/>
</dbReference>
<dbReference type="PANTHER" id="PTHR28055">
    <property type="entry name" value="ALTERED INHERITANCE OF MITOCHONDRIA PROTEIN 41, MITOCHONDRIAL"/>
    <property type="match status" value="1"/>
</dbReference>
<dbReference type="Pfam" id="PF09424">
    <property type="entry name" value="YqeY"/>
    <property type="match status" value="1"/>
</dbReference>
<reference evidence="1 2" key="1">
    <citation type="submission" date="2013-12" db="EMBL/GenBank/DDBJ databases">
        <authorList>
            <person name="Stott M."/>
        </authorList>
    </citation>
    <scope>NUCLEOTIDE SEQUENCE [LARGE SCALE GENOMIC DNA]</scope>
    <source>
        <strain evidence="1 2">K22</strain>
    </source>
</reference>
<dbReference type="InterPro" id="IPR023168">
    <property type="entry name" value="GatB_Yqey_C_2"/>
</dbReference>
<keyword evidence="2" id="KW-1185">Reference proteome</keyword>
<dbReference type="SUPFAM" id="SSF89095">
    <property type="entry name" value="GatB/YqeY motif"/>
    <property type="match status" value="1"/>
</dbReference>
<dbReference type="STRING" id="454194.PYK22_01788"/>
<dbReference type="InterPro" id="IPR019004">
    <property type="entry name" value="YqeY/Aim41"/>
</dbReference>
<name>A0A0B6WXH2_9BACT</name>
<reference evidence="1 2" key="2">
    <citation type="submission" date="2015-01" db="EMBL/GenBank/DDBJ databases">
        <title>Complete genome sequence of Pyrinomonas methylaliphatogenes type strain K22T.</title>
        <authorList>
            <person name="Lee K.C.Y."/>
            <person name="Power J.F."/>
            <person name="Dunfield P.F."/>
            <person name="Morgan X.C."/>
            <person name="Huttenhower C."/>
            <person name="Stott M.B."/>
        </authorList>
    </citation>
    <scope>NUCLEOTIDE SEQUENCE [LARGE SCALE GENOMIC DNA]</scope>
    <source>
        <strain evidence="1 2">K22</strain>
    </source>
</reference>
<accession>A0A0B6WXH2</accession>
<evidence type="ECO:0000313" key="1">
    <source>
        <dbReference type="EMBL" id="CDM65781.1"/>
    </source>
</evidence>